<dbReference type="InterPro" id="IPR050817">
    <property type="entry name" value="DjlA_DnaK_co-chaperone"/>
</dbReference>
<dbReference type="Proteomes" id="UP001166402">
    <property type="component" value="Unassembled WGS sequence"/>
</dbReference>
<dbReference type="EMBL" id="JAGGLT010000006">
    <property type="protein sequence ID" value="MBP2071250.1"/>
    <property type="molecule type" value="Genomic_DNA"/>
</dbReference>
<proteinExistence type="predicted"/>
<dbReference type="PROSITE" id="PS50076">
    <property type="entry name" value="DNAJ_2"/>
    <property type="match status" value="1"/>
</dbReference>
<evidence type="ECO:0000256" key="2">
    <source>
        <dbReference type="PROSITE-ProRule" id="PRU00339"/>
    </source>
</evidence>
<feature type="domain" description="J" evidence="3">
    <location>
        <begin position="3"/>
        <end position="78"/>
    </location>
</feature>
<dbReference type="Gene3D" id="1.25.40.10">
    <property type="entry name" value="Tetratricopeptide repeat domain"/>
    <property type="match status" value="1"/>
</dbReference>
<dbReference type="InterPro" id="IPR011990">
    <property type="entry name" value="TPR-like_helical_dom_sf"/>
</dbReference>
<accession>A0ABS4NC35</accession>
<dbReference type="SUPFAM" id="SSF46565">
    <property type="entry name" value="Chaperone J-domain"/>
    <property type="match status" value="1"/>
</dbReference>
<gene>
    <name evidence="4" type="ORF">J2Z80_000761</name>
</gene>
<dbReference type="RefSeq" id="WP_209453190.1">
    <property type="nucleotide sequence ID" value="NZ_JAGGLT010000006.1"/>
</dbReference>
<dbReference type="CDD" id="cd06257">
    <property type="entry name" value="DnaJ"/>
    <property type="match status" value="1"/>
</dbReference>
<keyword evidence="5" id="KW-1185">Reference proteome</keyword>
<protein>
    <submittedName>
        <fullName evidence="4">Tetratricopeptide (TPR) repeat protein</fullName>
    </submittedName>
</protein>
<dbReference type="InterPro" id="IPR001623">
    <property type="entry name" value="DnaJ_domain"/>
</dbReference>
<dbReference type="PRINTS" id="PR00625">
    <property type="entry name" value="JDOMAIN"/>
</dbReference>
<dbReference type="SMART" id="SM00271">
    <property type="entry name" value="DnaJ"/>
    <property type="match status" value="1"/>
</dbReference>
<organism evidence="4 5">
    <name type="scientific">Thermoanaerobacterium butyriciformans</name>
    <dbReference type="NCBI Taxonomy" id="1702242"/>
    <lineage>
        <taxon>Bacteria</taxon>
        <taxon>Bacillati</taxon>
        <taxon>Bacillota</taxon>
        <taxon>Clostridia</taxon>
        <taxon>Thermoanaerobacterales</taxon>
        <taxon>Thermoanaerobacteraceae</taxon>
        <taxon>Thermoanaerobacterium</taxon>
    </lineage>
</organism>
<evidence type="ECO:0000259" key="3">
    <source>
        <dbReference type="PROSITE" id="PS50076"/>
    </source>
</evidence>
<feature type="repeat" description="TPR" evidence="2">
    <location>
        <begin position="115"/>
        <end position="148"/>
    </location>
</feature>
<keyword evidence="1" id="KW-0235">DNA replication</keyword>
<dbReference type="InterPro" id="IPR036869">
    <property type="entry name" value="J_dom_sf"/>
</dbReference>
<comment type="caution">
    <text evidence="4">The sequence shown here is derived from an EMBL/GenBank/DDBJ whole genome shotgun (WGS) entry which is preliminary data.</text>
</comment>
<keyword evidence="2" id="KW-0802">TPR repeat</keyword>
<reference evidence="4" key="1">
    <citation type="submission" date="2021-03" db="EMBL/GenBank/DDBJ databases">
        <title>Genomic Encyclopedia of Type Strains, Phase IV (KMG-IV): sequencing the most valuable type-strain genomes for metagenomic binning, comparative biology and taxonomic classification.</title>
        <authorList>
            <person name="Goeker M."/>
        </authorList>
    </citation>
    <scope>NUCLEOTIDE SEQUENCE</scope>
    <source>
        <strain evidence="4">DSM 101588</strain>
    </source>
</reference>
<dbReference type="SUPFAM" id="SSF48452">
    <property type="entry name" value="TPR-like"/>
    <property type="match status" value="1"/>
</dbReference>
<evidence type="ECO:0000313" key="5">
    <source>
        <dbReference type="Proteomes" id="UP001166402"/>
    </source>
</evidence>
<sequence length="203" mass="23773">MQNPYEVLGLKEGASIEEVKKAYRELVKKYHPDQYTDNPLKDLAEEKLREINDAYKAIMDGYAGSNNCNHDRSYNSGNTTYSDNESMYYEVINALNRNDLYAAENILNSMRDRSAQWYYLYGHVNYRKGRFGEAYNCFRTAVNMDPSNMEYREALNNMEMQRGVYQGDVYRRTMNDDCCRTLFTIWACDTCCECIGGDMIRCF</sequence>
<name>A0ABS4NC35_9THEO</name>
<dbReference type="Pfam" id="PF00226">
    <property type="entry name" value="DnaJ"/>
    <property type="match status" value="1"/>
</dbReference>
<dbReference type="Gene3D" id="1.10.287.110">
    <property type="entry name" value="DnaJ domain"/>
    <property type="match status" value="1"/>
</dbReference>
<dbReference type="InterPro" id="IPR019734">
    <property type="entry name" value="TPR_rpt"/>
</dbReference>
<evidence type="ECO:0000256" key="1">
    <source>
        <dbReference type="ARBA" id="ARBA00022705"/>
    </source>
</evidence>
<dbReference type="PROSITE" id="PS50005">
    <property type="entry name" value="TPR"/>
    <property type="match status" value="1"/>
</dbReference>
<evidence type="ECO:0000313" key="4">
    <source>
        <dbReference type="EMBL" id="MBP2071250.1"/>
    </source>
</evidence>
<dbReference type="PANTHER" id="PTHR24074">
    <property type="entry name" value="CO-CHAPERONE PROTEIN DJLA"/>
    <property type="match status" value="1"/>
</dbReference>